<dbReference type="AlphaFoldDB" id="A0A2T0ZTJ2"/>
<comment type="caution">
    <text evidence="1">The sequence shown here is derived from an EMBL/GenBank/DDBJ whole genome shotgun (WGS) entry which is preliminary data.</text>
</comment>
<dbReference type="Proteomes" id="UP000237752">
    <property type="component" value="Unassembled WGS sequence"/>
</dbReference>
<accession>A0A2T0ZTJ2</accession>
<reference evidence="1 2" key="1">
    <citation type="submission" date="2018-03" db="EMBL/GenBank/DDBJ databases">
        <title>Genomic Encyclopedia of Archaeal and Bacterial Type Strains, Phase II (KMG-II): from individual species to whole genera.</title>
        <authorList>
            <person name="Goeker M."/>
        </authorList>
    </citation>
    <scope>NUCLEOTIDE SEQUENCE [LARGE SCALE GENOMIC DNA]</scope>
    <source>
        <strain evidence="1 2">DSM 100065</strain>
    </source>
</reference>
<keyword evidence="2" id="KW-1185">Reference proteome</keyword>
<dbReference type="InterPro" id="IPR027417">
    <property type="entry name" value="P-loop_NTPase"/>
</dbReference>
<dbReference type="OrthoDB" id="3885223at2"/>
<dbReference type="RefSeq" id="WP_106350399.1">
    <property type="nucleotide sequence ID" value="NZ_PVUE01000018.1"/>
</dbReference>
<dbReference type="SUPFAM" id="SSF52540">
    <property type="entry name" value="P-loop containing nucleoside triphosphate hydrolases"/>
    <property type="match status" value="1"/>
</dbReference>
<dbReference type="Pfam" id="PF12846">
    <property type="entry name" value="AAA_10"/>
    <property type="match status" value="1"/>
</dbReference>
<name>A0A2T0ZTJ2_9ACTN</name>
<protein>
    <submittedName>
        <fullName evidence="1">AAA domain-containing protein</fullName>
    </submittedName>
</protein>
<evidence type="ECO:0000313" key="1">
    <source>
        <dbReference type="EMBL" id="PRZ39672.1"/>
    </source>
</evidence>
<proteinExistence type="predicted"/>
<organism evidence="1 2">
    <name type="scientific">Antricoccus suffuscus</name>
    <dbReference type="NCBI Taxonomy" id="1629062"/>
    <lineage>
        <taxon>Bacteria</taxon>
        <taxon>Bacillati</taxon>
        <taxon>Actinomycetota</taxon>
        <taxon>Actinomycetes</taxon>
        <taxon>Geodermatophilales</taxon>
        <taxon>Antricoccaceae</taxon>
        <taxon>Antricoccus</taxon>
    </lineage>
</organism>
<sequence length="814" mass="88442">MNLFKSLRRDSGPLSTPSVIAGGMTAGDHGVWAWCVIPTRSTDELASATLFDLTLTGANELRQALPKGVQFHIKIQWGTYSGPEHVRTQLAHWGGNPPPGVREHIELQGARIEHGNFPRRQVLLGVRVDEEATTMGAVALRAGTDPIKGASRQMKQYVTRAAAWHDRLRGTTFAARPASVHEIAWSLRHDLHRTVDWLPPGPLAGPGETARLRAGEVLVQSDHVQVHTDSGVRYMRCLTPTQTGFPTMDLALPGGEWLRDLLLRDTDDSAARQYPLEVSIRGVNLPPAVATKKMTEALSLLKEQGREASKGLAEEMPDALEESRAVLRTRVSEVSRGQASMIEDTPVWLVEADTKEDLDSRTTAAIDYYAGMQIQLWPAPNLQGELWRSTVLGDYSRVHDFTQLRPMSTLIGGWFHGGSALGQVDGPYLAANIGSTPAPFRLRVTDAALEGDPVTSVFLGSSGAGKSTAVMLVSLAEAIYGSWVMLLDLKGDLGGLPRVARQFGVPTHEVSTAAAASGSMCPFRYVPDGKDAAGICLDLLQLMLRKSVADASEPILRRATNDIAALPNPQHRSTWSVIQSLLVSADPATRRLGEELAEVAKDPLVMPVAGPPDPDAASLPIRPGLVYMTFAGMSWPERDAAREDWTPSNRMTMMLTRATFAYSTYMSGRVRGIPKVIALPELHLLTGYDVGRSMVKQTALMGRALDTSLLLDTQACAELASIEGLEDQITTVCAFRVRTDAEAVAQARMLGLEPDPGVLARQKSWGKGQCEVKDRWGQIAPVQFDYLSGLIQQELSTTQKRTGPDEATEQMEVA</sequence>
<gene>
    <name evidence="1" type="ORF">CLV47_11836</name>
</gene>
<dbReference type="EMBL" id="PVUE01000018">
    <property type="protein sequence ID" value="PRZ39672.1"/>
    <property type="molecule type" value="Genomic_DNA"/>
</dbReference>
<evidence type="ECO:0000313" key="2">
    <source>
        <dbReference type="Proteomes" id="UP000237752"/>
    </source>
</evidence>